<feature type="transmembrane region" description="Helical" evidence="1">
    <location>
        <begin position="284"/>
        <end position="306"/>
    </location>
</feature>
<keyword evidence="1" id="KW-0472">Membrane</keyword>
<feature type="transmembrane region" description="Helical" evidence="1">
    <location>
        <begin position="149"/>
        <end position="170"/>
    </location>
</feature>
<evidence type="ECO:0000313" key="2">
    <source>
        <dbReference type="EMBL" id="MBB5847700.1"/>
    </source>
</evidence>
<dbReference type="GO" id="GO:0005886">
    <property type="term" value="C:plasma membrane"/>
    <property type="evidence" value="ECO:0007669"/>
    <property type="project" value="TreeGrafter"/>
</dbReference>
<feature type="transmembrane region" description="Helical" evidence="1">
    <location>
        <begin position="318"/>
        <end position="341"/>
    </location>
</feature>
<evidence type="ECO:0000313" key="3">
    <source>
        <dbReference type="Proteomes" id="UP000567246"/>
    </source>
</evidence>
<feature type="transmembrane region" description="Helical" evidence="1">
    <location>
        <begin position="447"/>
        <end position="466"/>
    </location>
</feature>
<keyword evidence="1" id="KW-1133">Transmembrane helix</keyword>
<name>A0A4Y8ZL40_9MICC</name>
<feature type="transmembrane region" description="Helical" evidence="1">
    <location>
        <begin position="7"/>
        <end position="24"/>
    </location>
</feature>
<gene>
    <name evidence="2" type="ORF">HDA33_000264</name>
</gene>
<dbReference type="GO" id="GO:0015128">
    <property type="term" value="F:gluconate transmembrane transporter activity"/>
    <property type="evidence" value="ECO:0007669"/>
    <property type="project" value="InterPro"/>
</dbReference>
<dbReference type="EMBL" id="JACHMW010000001">
    <property type="protein sequence ID" value="MBB5847700.1"/>
    <property type="molecule type" value="Genomic_DNA"/>
</dbReference>
<proteinExistence type="predicted"/>
<dbReference type="PANTHER" id="PTHR30354:SF11">
    <property type="entry name" value="PERMEASE"/>
    <property type="match status" value="1"/>
</dbReference>
<keyword evidence="1" id="KW-0812">Transmembrane</keyword>
<feature type="transmembrane region" description="Helical" evidence="1">
    <location>
        <begin position="353"/>
        <end position="371"/>
    </location>
</feature>
<feature type="transmembrane region" description="Helical" evidence="1">
    <location>
        <begin position="402"/>
        <end position="426"/>
    </location>
</feature>
<sequence>MTGIPFLLVFILAVALMIVMISRWKIHPFLSIMVVAFALGIIGGIPLVKSTGTEGEEPVKGITDVIGEGFSGIFTSIGIVIILGTLIGLILERTGGAFRIADALVRVVGKRYPVLAMQLMGWVVSIPVFCDSGFVILNPIRKALARRTGASPVAMTVALAAGLYTSHVFIPPTPGPIAAAQNLGIGDHLLLVIGLGVLVSIPALLVAYLYALYIGKRVSSPEETGTEDADELEAAYDALRRSYGRLPGTAASFAPIIAPILLMALGSLASVLKWTGPAGDFARFLGTPMIALAVGTLCAVGLLFSVRRGETFYDLTEETLRVVGPILFITAAGGVLGRVIAATDLVTFIESNAAQLSVIGLLFPFLVSAVLKTAQGSSTVALTTTSAMVFPMMPALGFETPVASALVVMAIAAGAMTVSHANDSYFWVVTNFSGMTPSQGYRTQTMVTLLMGLTSIVFIWLLGLVLV</sequence>
<reference evidence="2 3" key="1">
    <citation type="submission" date="2020-08" db="EMBL/GenBank/DDBJ databases">
        <title>Sequencing the genomes of 1000 actinobacteria strains.</title>
        <authorList>
            <person name="Klenk H.-P."/>
        </authorList>
    </citation>
    <scope>NUCLEOTIDE SEQUENCE [LARGE SCALE GENOMIC DNA]</scope>
    <source>
        <strain evidence="2 3">DSM 17945</strain>
    </source>
</reference>
<dbReference type="AlphaFoldDB" id="A0A4Y8ZL40"/>
<comment type="caution">
    <text evidence="2">The sequence shown here is derived from an EMBL/GenBank/DDBJ whole genome shotgun (WGS) entry which is preliminary data.</text>
</comment>
<dbReference type="Pfam" id="PF02447">
    <property type="entry name" value="GntP_permease"/>
    <property type="match status" value="1"/>
</dbReference>
<feature type="transmembrane region" description="Helical" evidence="1">
    <location>
        <begin position="69"/>
        <end position="91"/>
    </location>
</feature>
<evidence type="ECO:0000256" key="1">
    <source>
        <dbReference type="SAM" id="Phobius"/>
    </source>
</evidence>
<organism evidence="2 3">
    <name type="scientific">Micrococcus endophyticus</name>
    <dbReference type="NCBI Taxonomy" id="455343"/>
    <lineage>
        <taxon>Bacteria</taxon>
        <taxon>Bacillati</taxon>
        <taxon>Actinomycetota</taxon>
        <taxon>Actinomycetes</taxon>
        <taxon>Micrococcales</taxon>
        <taxon>Micrococcaceae</taxon>
        <taxon>Micrococcus</taxon>
    </lineage>
</organism>
<feature type="transmembrane region" description="Helical" evidence="1">
    <location>
        <begin position="250"/>
        <end position="272"/>
    </location>
</feature>
<dbReference type="InterPro" id="IPR003474">
    <property type="entry name" value="Glcn_transporter"/>
</dbReference>
<feature type="transmembrane region" description="Helical" evidence="1">
    <location>
        <begin position="30"/>
        <end position="48"/>
    </location>
</feature>
<feature type="transmembrane region" description="Helical" evidence="1">
    <location>
        <begin position="111"/>
        <end position="137"/>
    </location>
</feature>
<keyword evidence="3" id="KW-1185">Reference proteome</keyword>
<dbReference type="Proteomes" id="UP000567246">
    <property type="component" value="Unassembled WGS sequence"/>
</dbReference>
<accession>A0A4Y8ZL40</accession>
<dbReference type="PANTHER" id="PTHR30354">
    <property type="entry name" value="GNT FAMILY GLUCONATE TRANSPORTER"/>
    <property type="match status" value="1"/>
</dbReference>
<dbReference type="RefSeq" id="WP_184170068.1">
    <property type="nucleotide sequence ID" value="NZ_BAABAG010000002.1"/>
</dbReference>
<feature type="transmembrane region" description="Helical" evidence="1">
    <location>
        <begin position="190"/>
        <end position="213"/>
    </location>
</feature>
<protein>
    <submittedName>
        <fullName evidence="2">GntP family gluconate:H+ symporter</fullName>
    </submittedName>
</protein>